<gene>
    <name evidence="2" type="ORF">PNAL_LOCUS10696</name>
</gene>
<feature type="region of interest" description="Disordered" evidence="1">
    <location>
        <begin position="70"/>
        <end position="90"/>
    </location>
</feature>
<evidence type="ECO:0000313" key="2">
    <source>
        <dbReference type="EMBL" id="CAG8335158.1"/>
    </source>
</evidence>
<sequence>SSSTSDLDTLWGLSKLQKMNSRIKKGLEPSSETMTSPLKRAIDRSHDMAVRLSHELIFIKDRYARLETANKKQVKKRATSKKQISHEGSLRSLEEIGPNVVVGKDGGREYISATEGAAESPAEPELPPISTIRRQVTCSGCGTKGHTYSRCPTKVI</sequence>
<accession>A0A9W4IMS9</accession>
<protein>
    <submittedName>
        <fullName evidence="2">Uncharacterized protein</fullName>
    </submittedName>
</protein>
<evidence type="ECO:0000313" key="3">
    <source>
        <dbReference type="Proteomes" id="UP001153461"/>
    </source>
</evidence>
<feature type="non-terminal residue" evidence="2">
    <location>
        <position position="1"/>
    </location>
</feature>
<dbReference type="AlphaFoldDB" id="A0A9W4IMS9"/>
<proteinExistence type="predicted"/>
<dbReference type="Proteomes" id="UP001153461">
    <property type="component" value="Unassembled WGS sequence"/>
</dbReference>
<dbReference type="EMBL" id="CAJVNV010000643">
    <property type="protein sequence ID" value="CAG8335158.1"/>
    <property type="molecule type" value="Genomic_DNA"/>
</dbReference>
<reference evidence="2" key="1">
    <citation type="submission" date="2021-07" db="EMBL/GenBank/DDBJ databases">
        <authorList>
            <person name="Branca A.L. A."/>
        </authorList>
    </citation>
    <scope>NUCLEOTIDE SEQUENCE</scope>
</reference>
<comment type="caution">
    <text evidence="2">The sequence shown here is derived from an EMBL/GenBank/DDBJ whole genome shotgun (WGS) entry which is preliminary data.</text>
</comment>
<name>A0A9W4IMS9_PENNA</name>
<evidence type="ECO:0000256" key="1">
    <source>
        <dbReference type="SAM" id="MobiDB-lite"/>
    </source>
</evidence>
<organism evidence="2 3">
    <name type="scientific">Penicillium nalgiovense</name>
    <dbReference type="NCBI Taxonomy" id="60175"/>
    <lineage>
        <taxon>Eukaryota</taxon>
        <taxon>Fungi</taxon>
        <taxon>Dikarya</taxon>
        <taxon>Ascomycota</taxon>
        <taxon>Pezizomycotina</taxon>
        <taxon>Eurotiomycetes</taxon>
        <taxon>Eurotiomycetidae</taxon>
        <taxon>Eurotiales</taxon>
        <taxon>Aspergillaceae</taxon>
        <taxon>Penicillium</taxon>
    </lineage>
</organism>